<dbReference type="InterPro" id="IPR000873">
    <property type="entry name" value="AMP-dep_synth/lig_dom"/>
</dbReference>
<feature type="domain" description="AMP-dependent synthetase/ligase" evidence="4">
    <location>
        <begin position="50"/>
        <end position="427"/>
    </location>
</feature>
<evidence type="ECO:0000256" key="1">
    <source>
        <dbReference type="ARBA" id="ARBA00006432"/>
    </source>
</evidence>
<evidence type="ECO:0000313" key="7">
    <source>
        <dbReference type="Proteomes" id="UP000282674"/>
    </source>
</evidence>
<evidence type="ECO:0000313" key="6">
    <source>
        <dbReference type="EMBL" id="RMI36229.1"/>
    </source>
</evidence>
<comment type="caution">
    <text evidence="6">The sequence shown here is derived from an EMBL/GenBank/DDBJ whole genome shotgun (WGS) entry which is preliminary data.</text>
</comment>
<proteinExistence type="inferred from homology"/>
<dbReference type="RefSeq" id="WP_122199533.1">
    <property type="nucleotide sequence ID" value="NZ_JBHSKC010000050.1"/>
</dbReference>
<name>A0A3M2LFC1_9ACTN</name>
<dbReference type="Gene3D" id="3.30.300.30">
    <property type="match status" value="1"/>
</dbReference>
<dbReference type="GO" id="GO:0031956">
    <property type="term" value="F:medium-chain fatty acid-CoA ligase activity"/>
    <property type="evidence" value="ECO:0007669"/>
    <property type="project" value="TreeGrafter"/>
</dbReference>
<feature type="region of interest" description="Disordered" evidence="3">
    <location>
        <begin position="376"/>
        <end position="408"/>
    </location>
</feature>
<keyword evidence="2" id="KW-0436">Ligase</keyword>
<evidence type="ECO:0000259" key="5">
    <source>
        <dbReference type="Pfam" id="PF13193"/>
    </source>
</evidence>
<reference evidence="6 7" key="1">
    <citation type="submission" date="2018-10" db="EMBL/GenBank/DDBJ databases">
        <title>Isolation from soil.</title>
        <authorList>
            <person name="Hu J."/>
        </authorList>
    </citation>
    <scope>NUCLEOTIDE SEQUENCE [LARGE SCALE GENOMIC DNA]</scope>
    <source>
        <strain evidence="6 7">NEAU-Ht49</strain>
    </source>
</reference>
<dbReference type="InterPro" id="IPR025110">
    <property type="entry name" value="AMP-bd_C"/>
</dbReference>
<dbReference type="PROSITE" id="PS00455">
    <property type="entry name" value="AMP_BINDING"/>
    <property type="match status" value="1"/>
</dbReference>
<dbReference type="Gene3D" id="3.40.50.12780">
    <property type="entry name" value="N-terminal domain of ligase-like"/>
    <property type="match status" value="1"/>
</dbReference>
<organism evidence="6 7">
    <name type="scientific">Actinomadura harenae</name>
    <dbReference type="NCBI Taxonomy" id="2483351"/>
    <lineage>
        <taxon>Bacteria</taxon>
        <taxon>Bacillati</taxon>
        <taxon>Actinomycetota</taxon>
        <taxon>Actinomycetes</taxon>
        <taxon>Streptosporangiales</taxon>
        <taxon>Thermomonosporaceae</taxon>
        <taxon>Actinomadura</taxon>
    </lineage>
</organism>
<dbReference type="Proteomes" id="UP000282674">
    <property type="component" value="Unassembled WGS sequence"/>
</dbReference>
<dbReference type="OrthoDB" id="9803968at2"/>
<sequence>MAEDGESAGRGRSGQGLERVMASLRPAASRAADYHAHGWWRTETFVDDLRAVAAADPARTVFVNWRRNLGHEVIVTYGELAEAVTRLSTGLRGLGLRRGDAVGFQFPNWWEAAALLLACMDAGLVAVPILMTLGGREVERILAGTGASACVVIDEWDALRPDLLLADMAARLPDLEHRIVFGDASATGAIAFGDLLAGLTPGARPGVSSPAPGPEVSRARGADEVSVVMFTSGTTGEMKGVLHTPNTQYASFWARRPAEVPETRLASMANLIHGAALQTNVLRPLARGCASVFADTRDADVWLDLVDRHRVTYLLASPFLLTQLVREQRREHRALPFLETVVSTGAPLPGSYVEPVREALGARLRNTYGMTEIGGFAVTGRDDPPERAGQSIGRPSPGREVRLAPDASSDTGDVFRLHVRGPSVCLGTFRLRDRRVVWDPANTGGWYDTGDLVRDDGHDGLQYVSRVADRIGSPLPIPVLEVEDELLRHPAVADVAVVGWPDRASGTDTVCAVVVPDGAAPTLDVLRRHLLAAGMTEWFLPTRLEQVDALPRNHMGKVLKNELRDRLGGRP</sequence>
<dbReference type="GO" id="GO:0006631">
    <property type="term" value="P:fatty acid metabolic process"/>
    <property type="evidence" value="ECO:0007669"/>
    <property type="project" value="TreeGrafter"/>
</dbReference>
<dbReference type="EMBL" id="RFFG01000144">
    <property type="protein sequence ID" value="RMI36229.1"/>
    <property type="molecule type" value="Genomic_DNA"/>
</dbReference>
<evidence type="ECO:0008006" key="8">
    <source>
        <dbReference type="Google" id="ProtNLM"/>
    </source>
</evidence>
<evidence type="ECO:0000256" key="2">
    <source>
        <dbReference type="ARBA" id="ARBA00022598"/>
    </source>
</evidence>
<gene>
    <name evidence="6" type="ORF">EBO15_39220</name>
</gene>
<comment type="similarity">
    <text evidence="1">Belongs to the ATP-dependent AMP-binding enzyme family.</text>
</comment>
<dbReference type="Pfam" id="PF00501">
    <property type="entry name" value="AMP-binding"/>
    <property type="match status" value="1"/>
</dbReference>
<dbReference type="PANTHER" id="PTHR43201">
    <property type="entry name" value="ACYL-COA SYNTHETASE"/>
    <property type="match status" value="1"/>
</dbReference>
<dbReference type="SUPFAM" id="SSF56801">
    <property type="entry name" value="Acetyl-CoA synthetase-like"/>
    <property type="match status" value="1"/>
</dbReference>
<feature type="domain" description="AMP-binding enzyme C-terminal" evidence="5">
    <location>
        <begin position="481"/>
        <end position="557"/>
    </location>
</feature>
<dbReference type="InterPro" id="IPR045851">
    <property type="entry name" value="AMP-bd_C_sf"/>
</dbReference>
<dbReference type="PANTHER" id="PTHR43201:SF5">
    <property type="entry name" value="MEDIUM-CHAIN ACYL-COA LIGASE ACSF2, MITOCHONDRIAL"/>
    <property type="match status" value="1"/>
</dbReference>
<dbReference type="InterPro" id="IPR042099">
    <property type="entry name" value="ANL_N_sf"/>
</dbReference>
<dbReference type="AlphaFoldDB" id="A0A3M2LFC1"/>
<evidence type="ECO:0000259" key="4">
    <source>
        <dbReference type="Pfam" id="PF00501"/>
    </source>
</evidence>
<accession>A0A3M2LFC1</accession>
<protein>
    <recommendedName>
        <fullName evidence="8">Cyclohexanecarboxylate-CoA ligase</fullName>
    </recommendedName>
</protein>
<dbReference type="Pfam" id="PF13193">
    <property type="entry name" value="AMP-binding_C"/>
    <property type="match status" value="1"/>
</dbReference>
<evidence type="ECO:0000256" key="3">
    <source>
        <dbReference type="SAM" id="MobiDB-lite"/>
    </source>
</evidence>
<keyword evidence="7" id="KW-1185">Reference proteome</keyword>
<dbReference type="InterPro" id="IPR020845">
    <property type="entry name" value="AMP-binding_CS"/>
</dbReference>